<dbReference type="OrthoDB" id="5042130at2759"/>
<evidence type="ECO:0000313" key="2">
    <source>
        <dbReference type="Proteomes" id="UP000219369"/>
    </source>
</evidence>
<gene>
    <name evidence="1" type="ORF">FRV6_10652</name>
</gene>
<dbReference type="Proteomes" id="UP000219369">
    <property type="component" value="Unassembled WGS sequence"/>
</dbReference>
<dbReference type="AlphaFoldDB" id="A0A2H3TFU8"/>
<organism evidence="1 2">
    <name type="scientific">Fusarium oxysporum</name>
    <name type="common">Fusarium vascular wilt</name>
    <dbReference type="NCBI Taxonomy" id="5507"/>
    <lineage>
        <taxon>Eukaryota</taxon>
        <taxon>Fungi</taxon>
        <taxon>Dikarya</taxon>
        <taxon>Ascomycota</taxon>
        <taxon>Pezizomycotina</taxon>
        <taxon>Sordariomycetes</taxon>
        <taxon>Hypocreomycetidae</taxon>
        <taxon>Hypocreales</taxon>
        <taxon>Nectriaceae</taxon>
        <taxon>Fusarium</taxon>
        <taxon>Fusarium oxysporum species complex</taxon>
    </lineage>
</organism>
<dbReference type="EMBL" id="FMJY01000006">
    <property type="protein sequence ID" value="SCO86525.1"/>
    <property type="molecule type" value="Genomic_DNA"/>
</dbReference>
<reference evidence="2" key="1">
    <citation type="submission" date="2016-09" db="EMBL/GenBank/DDBJ databases">
        <authorList>
            <person name="Guldener U."/>
        </authorList>
    </citation>
    <scope>NUCLEOTIDE SEQUENCE [LARGE SCALE GENOMIC DNA]</scope>
    <source>
        <strain evidence="2">V64-1</strain>
    </source>
</reference>
<evidence type="ECO:0000313" key="1">
    <source>
        <dbReference type="EMBL" id="SCO86525.1"/>
    </source>
</evidence>
<accession>A0A2H3TFU8</accession>
<name>A0A2H3TFU8_FUSOX</name>
<proteinExistence type="predicted"/>
<protein>
    <submittedName>
        <fullName evidence="1">Uncharacterized protein</fullName>
    </submittedName>
</protein>
<sequence length="33" mass="3591">MTAHAFTLNTSCTCAASMLLSTLEHIHDAERTL</sequence>